<dbReference type="EMBL" id="JBHSXS010000010">
    <property type="protein sequence ID" value="MFC6881793.1"/>
    <property type="molecule type" value="Genomic_DNA"/>
</dbReference>
<sequence>MTATGRALIAGLVEALPPAAREDGQGPGGERSGPAGIAARLWTRLCRNPPTRASCTPWRAR</sequence>
<evidence type="ECO:0000313" key="3">
    <source>
        <dbReference type="Proteomes" id="UP001596380"/>
    </source>
</evidence>
<proteinExistence type="predicted"/>
<evidence type="ECO:0000313" key="2">
    <source>
        <dbReference type="EMBL" id="MFC6881793.1"/>
    </source>
</evidence>
<name>A0ABW2CJ26_9ACTN</name>
<accession>A0ABW2CJ26</accession>
<organism evidence="2 3">
    <name type="scientific">Actinomadura yumaensis</name>
    <dbReference type="NCBI Taxonomy" id="111807"/>
    <lineage>
        <taxon>Bacteria</taxon>
        <taxon>Bacillati</taxon>
        <taxon>Actinomycetota</taxon>
        <taxon>Actinomycetes</taxon>
        <taxon>Streptosporangiales</taxon>
        <taxon>Thermomonosporaceae</taxon>
        <taxon>Actinomadura</taxon>
    </lineage>
</organism>
<feature type="region of interest" description="Disordered" evidence="1">
    <location>
        <begin position="16"/>
        <end position="35"/>
    </location>
</feature>
<evidence type="ECO:0000256" key="1">
    <source>
        <dbReference type="SAM" id="MobiDB-lite"/>
    </source>
</evidence>
<dbReference type="Proteomes" id="UP001596380">
    <property type="component" value="Unassembled WGS sequence"/>
</dbReference>
<gene>
    <name evidence="2" type="ORF">ACFQKB_18705</name>
</gene>
<comment type="caution">
    <text evidence="2">The sequence shown here is derived from an EMBL/GenBank/DDBJ whole genome shotgun (WGS) entry which is preliminary data.</text>
</comment>
<reference evidence="3" key="1">
    <citation type="journal article" date="2019" name="Int. J. Syst. Evol. Microbiol.">
        <title>The Global Catalogue of Microorganisms (GCM) 10K type strain sequencing project: providing services to taxonomists for standard genome sequencing and annotation.</title>
        <authorList>
            <consortium name="The Broad Institute Genomics Platform"/>
            <consortium name="The Broad Institute Genome Sequencing Center for Infectious Disease"/>
            <person name="Wu L."/>
            <person name="Ma J."/>
        </authorList>
    </citation>
    <scope>NUCLEOTIDE SEQUENCE [LARGE SCALE GENOMIC DNA]</scope>
    <source>
        <strain evidence="3">JCM 3369</strain>
    </source>
</reference>
<keyword evidence="3" id="KW-1185">Reference proteome</keyword>
<protein>
    <submittedName>
        <fullName evidence="2">Uncharacterized protein</fullName>
    </submittedName>
</protein>
<dbReference type="RefSeq" id="WP_175250161.1">
    <property type="nucleotide sequence ID" value="NZ_JBHSXE010000001.1"/>
</dbReference>